<name>A0ABW1Z4G9_9BACT</name>
<keyword evidence="4" id="KW-0813">Transport</keyword>
<evidence type="ECO:0000256" key="6">
    <source>
        <dbReference type="ARBA" id="ARBA00022927"/>
    </source>
</evidence>
<keyword evidence="5" id="KW-1005">Bacterial flagellum biogenesis</keyword>
<dbReference type="RefSeq" id="WP_263372221.1">
    <property type="nucleotide sequence ID" value="NZ_JAGSYD010000004.1"/>
</dbReference>
<keyword evidence="7" id="KW-1006">Bacterial flagellum protein export</keyword>
<dbReference type="Pfam" id="PF02108">
    <property type="entry name" value="FliH"/>
    <property type="match status" value="1"/>
</dbReference>
<evidence type="ECO:0000256" key="1">
    <source>
        <dbReference type="ARBA" id="ARBA00003041"/>
    </source>
</evidence>
<evidence type="ECO:0000256" key="2">
    <source>
        <dbReference type="ARBA" id="ARBA00006602"/>
    </source>
</evidence>
<proteinExistence type="inferred from homology"/>
<evidence type="ECO:0000259" key="8">
    <source>
        <dbReference type="Pfam" id="PF02108"/>
    </source>
</evidence>
<comment type="caution">
    <text evidence="9">The sequence shown here is derived from an EMBL/GenBank/DDBJ whole genome shotgun (WGS) entry which is preliminary data.</text>
</comment>
<evidence type="ECO:0000256" key="7">
    <source>
        <dbReference type="ARBA" id="ARBA00023225"/>
    </source>
</evidence>
<evidence type="ECO:0000256" key="4">
    <source>
        <dbReference type="ARBA" id="ARBA00022448"/>
    </source>
</evidence>
<keyword evidence="6" id="KW-0653">Protein transport</keyword>
<evidence type="ECO:0000313" key="10">
    <source>
        <dbReference type="Proteomes" id="UP001596391"/>
    </source>
</evidence>
<reference evidence="10" key="1">
    <citation type="journal article" date="2019" name="Int. J. Syst. Evol. Microbiol.">
        <title>The Global Catalogue of Microorganisms (GCM) 10K type strain sequencing project: providing services to taxonomists for standard genome sequencing and annotation.</title>
        <authorList>
            <consortium name="The Broad Institute Genomics Platform"/>
            <consortium name="The Broad Institute Genome Sequencing Center for Infectious Disease"/>
            <person name="Wu L."/>
            <person name="Ma J."/>
        </authorList>
    </citation>
    <scope>NUCLEOTIDE SEQUENCE [LARGE SCALE GENOMIC DNA]</scope>
    <source>
        <strain evidence="10">CGMCC 1.16026</strain>
    </source>
</reference>
<protein>
    <recommendedName>
        <fullName evidence="3">Flagellar assembly protein FliH</fullName>
    </recommendedName>
</protein>
<dbReference type="Proteomes" id="UP001596391">
    <property type="component" value="Unassembled WGS sequence"/>
</dbReference>
<dbReference type="InterPro" id="IPR018035">
    <property type="entry name" value="Flagellar_FliH/T3SS_HrpE"/>
</dbReference>
<evidence type="ECO:0000256" key="3">
    <source>
        <dbReference type="ARBA" id="ARBA00016507"/>
    </source>
</evidence>
<dbReference type="PANTHER" id="PTHR34982">
    <property type="entry name" value="YOP PROTEINS TRANSLOCATION PROTEIN L"/>
    <property type="match status" value="1"/>
</dbReference>
<dbReference type="InterPro" id="IPR051472">
    <property type="entry name" value="T3SS_Stator/FliH"/>
</dbReference>
<organism evidence="9 10">
    <name type="scientific">Granulicella cerasi</name>
    <dbReference type="NCBI Taxonomy" id="741063"/>
    <lineage>
        <taxon>Bacteria</taxon>
        <taxon>Pseudomonadati</taxon>
        <taxon>Acidobacteriota</taxon>
        <taxon>Terriglobia</taxon>
        <taxon>Terriglobales</taxon>
        <taxon>Acidobacteriaceae</taxon>
        <taxon>Granulicella</taxon>
    </lineage>
</organism>
<accession>A0ABW1Z4G9</accession>
<keyword evidence="10" id="KW-1185">Reference proteome</keyword>
<evidence type="ECO:0000256" key="5">
    <source>
        <dbReference type="ARBA" id="ARBA00022795"/>
    </source>
</evidence>
<comment type="function">
    <text evidence="1">Needed for flagellar regrowth and assembly.</text>
</comment>
<dbReference type="EMBL" id="JBHSWI010000001">
    <property type="protein sequence ID" value="MFC6644283.1"/>
    <property type="molecule type" value="Genomic_DNA"/>
</dbReference>
<gene>
    <name evidence="9" type="ORF">ACFQBQ_01485</name>
</gene>
<evidence type="ECO:0000313" key="9">
    <source>
        <dbReference type="EMBL" id="MFC6644283.1"/>
    </source>
</evidence>
<feature type="domain" description="Flagellar assembly protein FliH/Type III secretion system HrpE" evidence="8">
    <location>
        <begin position="83"/>
        <end position="197"/>
    </location>
</feature>
<dbReference type="PANTHER" id="PTHR34982:SF1">
    <property type="entry name" value="FLAGELLAR ASSEMBLY PROTEIN FLIH"/>
    <property type="match status" value="1"/>
</dbReference>
<comment type="similarity">
    <text evidence="2">Belongs to the FliH family.</text>
</comment>
<sequence>MTSLFEQEPESTVVPLMFAEVEETASSEASMDSEEEELRPSAEERHREELIHAVAAAKVQARLDLREELDQRLRDAVETERSAITLLCTSFGKERSRYFAEVETEVVKLALAIAERVLQREVAIDQTMLRGVVHAALSKLSSSEGVRLLVPAADVTLWTRAMKSSEVSVQGASDLHAGDLRLEMKAGAVELGVRAQLVELERGFFDLMAKRPA</sequence>